<evidence type="ECO:0000256" key="1">
    <source>
        <dbReference type="ARBA" id="ARBA00008635"/>
    </source>
</evidence>
<sequence length="165" mass="18901">MIAAHYQTFARYNAWANRRLYDACLALPAGEAAKARPSFFGSIVNTLNHILVADRIWFGRIEGVDYGARRLDEVLYENLEHLYAAREDFDAHIVAVTDAWTDAQIMQPLRYRSLAGDAFEQPLHLVLAHVFNHQTHHRGQAHDMLSQCGVEPPPLDLLFYVRETR</sequence>
<feature type="binding site" evidence="3">
    <location>
        <position position="49"/>
    </location>
    <ligand>
        <name>a divalent metal cation</name>
        <dbReference type="ChEBI" id="CHEBI:60240"/>
    </ligand>
</feature>
<proteinExistence type="inferred from homology"/>
<dbReference type="SUPFAM" id="SSF109854">
    <property type="entry name" value="DinB/YfiT-like putative metalloenzymes"/>
    <property type="match status" value="1"/>
</dbReference>
<comment type="similarity">
    <text evidence="1">Belongs to the DinB family.</text>
</comment>
<feature type="binding site" evidence="3">
    <location>
        <position position="137"/>
    </location>
    <ligand>
        <name>a divalent metal cation</name>
        <dbReference type="ChEBI" id="CHEBI:60240"/>
    </ligand>
</feature>
<dbReference type="PANTHER" id="PTHR37302:SF1">
    <property type="entry name" value="PROTEIN DINB"/>
    <property type="match status" value="1"/>
</dbReference>
<name>A0A286GHG1_9PROT</name>
<dbReference type="EMBL" id="OCNJ01000004">
    <property type="protein sequence ID" value="SOD94973.1"/>
    <property type="molecule type" value="Genomic_DNA"/>
</dbReference>
<dbReference type="InterPro" id="IPR007837">
    <property type="entry name" value="DinB"/>
</dbReference>
<evidence type="ECO:0000313" key="4">
    <source>
        <dbReference type="EMBL" id="SOD94973.1"/>
    </source>
</evidence>
<evidence type="ECO:0000313" key="5">
    <source>
        <dbReference type="Proteomes" id="UP000219621"/>
    </source>
</evidence>
<evidence type="ECO:0000256" key="2">
    <source>
        <dbReference type="ARBA" id="ARBA00022723"/>
    </source>
</evidence>
<dbReference type="PANTHER" id="PTHR37302">
    <property type="entry name" value="SLR1116 PROTEIN"/>
    <property type="match status" value="1"/>
</dbReference>
<organism evidence="4 5">
    <name type="scientific">Caenispirillum bisanense</name>
    <dbReference type="NCBI Taxonomy" id="414052"/>
    <lineage>
        <taxon>Bacteria</taxon>
        <taxon>Pseudomonadati</taxon>
        <taxon>Pseudomonadota</taxon>
        <taxon>Alphaproteobacteria</taxon>
        <taxon>Rhodospirillales</taxon>
        <taxon>Novispirillaceae</taxon>
        <taxon>Caenispirillum</taxon>
    </lineage>
</organism>
<dbReference type="RefSeq" id="WP_097279143.1">
    <property type="nucleotide sequence ID" value="NZ_OCNJ01000004.1"/>
</dbReference>
<reference evidence="4 5" key="1">
    <citation type="submission" date="2017-09" db="EMBL/GenBank/DDBJ databases">
        <authorList>
            <person name="Ehlers B."/>
            <person name="Leendertz F.H."/>
        </authorList>
    </citation>
    <scope>NUCLEOTIDE SEQUENCE [LARGE SCALE GENOMIC DNA]</scope>
    <source>
        <strain evidence="4 5">USBA 140</strain>
    </source>
</reference>
<keyword evidence="2 3" id="KW-0479">Metal-binding</keyword>
<accession>A0A286GHG1</accession>
<dbReference type="GO" id="GO:0046872">
    <property type="term" value="F:metal ion binding"/>
    <property type="evidence" value="ECO:0007669"/>
    <property type="project" value="UniProtKB-KW"/>
</dbReference>
<gene>
    <name evidence="4" type="ORF">SAMN05421508_104183</name>
</gene>
<evidence type="ECO:0000256" key="3">
    <source>
        <dbReference type="PIRSR" id="PIRSR607837-1"/>
    </source>
</evidence>
<dbReference type="OrthoDB" id="9807509at2"/>
<feature type="binding site" evidence="3">
    <location>
        <position position="133"/>
    </location>
    <ligand>
        <name>a divalent metal cation</name>
        <dbReference type="ChEBI" id="CHEBI:60240"/>
    </ligand>
</feature>
<dbReference type="Pfam" id="PF05163">
    <property type="entry name" value="DinB"/>
    <property type="match status" value="1"/>
</dbReference>
<protein>
    <submittedName>
        <fullName evidence="4">Uncharacterized damage-inducible protein DinB (Forms a four-helix bundle)</fullName>
    </submittedName>
</protein>
<dbReference type="Gene3D" id="1.20.120.450">
    <property type="entry name" value="dinb family like domain"/>
    <property type="match status" value="1"/>
</dbReference>
<keyword evidence="5" id="KW-1185">Reference proteome</keyword>
<dbReference type="AlphaFoldDB" id="A0A286GHG1"/>
<dbReference type="Proteomes" id="UP000219621">
    <property type="component" value="Unassembled WGS sequence"/>
</dbReference>
<dbReference type="InterPro" id="IPR034660">
    <property type="entry name" value="DinB/YfiT-like"/>
</dbReference>